<reference evidence="1" key="1">
    <citation type="submission" date="2019-04" db="EMBL/GenBank/DDBJ databases">
        <title>Evolution of Biomass-Degrading Anaerobic Consortia Revealed by Metagenomics.</title>
        <authorList>
            <person name="Peng X."/>
        </authorList>
    </citation>
    <scope>NUCLEOTIDE SEQUENCE</scope>
    <source>
        <strain evidence="1">SIG13</strain>
    </source>
</reference>
<gene>
    <name evidence="1" type="ORF">E7Z74_02325</name>
</gene>
<dbReference type="InterPro" id="IPR013785">
    <property type="entry name" value="Aldolase_TIM"/>
</dbReference>
<evidence type="ECO:0000313" key="1">
    <source>
        <dbReference type="EMBL" id="MBE6510097.1"/>
    </source>
</evidence>
<organism evidence="1 2">
    <name type="scientific">Methanobrevibacter millerae</name>
    <dbReference type="NCBI Taxonomy" id="230361"/>
    <lineage>
        <taxon>Archaea</taxon>
        <taxon>Methanobacteriati</taxon>
        <taxon>Methanobacteriota</taxon>
        <taxon>Methanomada group</taxon>
        <taxon>Methanobacteria</taxon>
        <taxon>Methanobacteriales</taxon>
        <taxon>Methanobacteriaceae</taxon>
        <taxon>Methanobrevibacter</taxon>
    </lineage>
</organism>
<sequence length="87" mass="10383">MSIFNKKLFNLKKKVTPSKVLIPQKEEMLFDGVNLDITNKCNQRCRFCFNSFNEDSVNMDLETYSHVLDVIPFVKDYWGGKWFLFFM</sequence>
<accession>A0A8T3VHN7</accession>
<dbReference type="SUPFAM" id="SSF102114">
    <property type="entry name" value="Radical SAM enzymes"/>
    <property type="match status" value="1"/>
</dbReference>
<dbReference type="InterPro" id="IPR058240">
    <property type="entry name" value="rSAM_sf"/>
</dbReference>
<proteinExistence type="predicted"/>
<protein>
    <submittedName>
        <fullName evidence="1">Uncharacterized protein</fullName>
    </submittedName>
</protein>
<name>A0A8T3VHN7_9EURY</name>
<dbReference type="Proteomes" id="UP000713479">
    <property type="component" value="Unassembled WGS sequence"/>
</dbReference>
<dbReference type="AlphaFoldDB" id="A0A8T3VHN7"/>
<comment type="caution">
    <text evidence="1">The sequence shown here is derived from an EMBL/GenBank/DDBJ whole genome shotgun (WGS) entry which is preliminary data.</text>
</comment>
<evidence type="ECO:0000313" key="2">
    <source>
        <dbReference type="Proteomes" id="UP000713479"/>
    </source>
</evidence>
<dbReference type="Gene3D" id="3.20.20.70">
    <property type="entry name" value="Aldolase class I"/>
    <property type="match status" value="1"/>
</dbReference>
<dbReference type="EMBL" id="SUTF01000003">
    <property type="protein sequence ID" value="MBE6510097.1"/>
    <property type="molecule type" value="Genomic_DNA"/>
</dbReference>